<keyword evidence="3" id="KW-1185">Reference proteome</keyword>
<dbReference type="OrthoDB" id="2527534at2759"/>
<feature type="transmembrane region" description="Helical" evidence="1">
    <location>
        <begin position="6"/>
        <end position="24"/>
    </location>
</feature>
<dbReference type="GO" id="GO:0016020">
    <property type="term" value="C:membrane"/>
    <property type="evidence" value="ECO:0007669"/>
    <property type="project" value="TreeGrafter"/>
</dbReference>
<evidence type="ECO:0000313" key="3">
    <source>
        <dbReference type="Proteomes" id="UP000311382"/>
    </source>
</evidence>
<sequence>MWTTGELASSLLGFCAMGTGIWLFCPEIYDLFKYPPREMDRARLIFFASWLVGDFLHLFGTVFSGHAQTTQIALYIIVASIESFVLVYILFHLGHIPFFKPKRYPVEDVLEKQRDWRYPLQHSIVHAMGVGPDLKMPPRDKRLEEHRRARDQPAIDAANASRRARGLKDHAPKKEIPDTQMALIQIAGTLFVLFVFTAIWYAVTYINRDTKEAPEPMKMSLVAFLPGWAGFFFWVGPRFVSMWQSYSSKKKEGITNGAIFVGGLTHSLNIASIVLINFQGEGLLAQSPYIATSACCVVLDIFRLLCLCAAPLP</sequence>
<protein>
    <recommendedName>
        <fullName evidence="4">PQ loop repeat-domain-containing protein</fullName>
    </recommendedName>
</protein>
<name>A0A5C5FZN5_9BASI</name>
<dbReference type="InterPro" id="IPR051415">
    <property type="entry name" value="LAAT-1"/>
</dbReference>
<evidence type="ECO:0008006" key="4">
    <source>
        <dbReference type="Google" id="ProtNLM"/>
    </source>
</evidence>
<feature type="transmembrane region" description="Helical" evidence="1">
    <location>
        <begin position="182"/>
        <end position="203"/>
    </location>
</feature>
<proteinExistence type="predicted"/>
<dbReference type="AlphaFoldDB" id="A0A5C5FZN5"/>
<dbReference type="EMBL" id="SOZI01000027">
    <property type="protein sequence ID" value="TNY22303.1"/>
    <property type="molecule type" value="Genomic_DNA"/>
</dbReference>
<feature type="transmembrane region" description="Helical" evidence="1">
    <location>
        <begin position="44"/>
        <end position="66"/>
    </location>
</feature>
<organism evidence="2 3">
    <name type="scientific">Rhodotorula diobovata</name>
    <dbReference type="NCBI Taxonomy" id="5288"/>
    <lineage>
        <taxon>Eukaryota</taxon>
        <taxon>Fungi</taxon>
        <taxon>Dikarya</taxon>
        <taxon>Basidiomycota</taxon>
        <taxon>Pucciniomycotina</taxon>
        <taxon>Microbotryomycetes</taxon>
        <taxon>Sporidiobolales</taxon>
        <taxon>Sporidiobolaceae</taxon>
        <taxon>Rhodotorula</taxon>
    </lineage>
</organism>
<keyword evidence="1" id="KW-1133">Transmembrane helix</keyword>
<dbReference type="Proteomes" id="UP000311382">
    <property type="component" value="Unassembled WGS sequence"/>
</dbReference>
<keyword evidence="1" id="KW-0472">Membrane</keyword>
<accession>A0A5C5FZN5</accession>
<feature type="transmembrane region" description="Helical" evidence="1">
    <location>
        <begin position="253"/>
        <end position="278"/>
    </location>
</feature>
<evidence type="ECO:0000313" key="2">
    <source>
        <dbReference type="EMBL" id="TNY22303.1"/>
    </source>
</evidence>
<feature type="transmembrane region" description="Helical" evidence="1">
    <location>
        <begin position="290"/>
        <end position="312"/>
    </location>
</feature>
<feature type="transmembrane region" description="Helical" evidence="1">
    <location>
        <begin position="72"/>
        <end position="93"/>
    </location>
</feature>
<evidence type="ECO:0000256" key="1">
    <source>
        <dbReference type="SAM" id="Phobius"/>
    </source>
</evidence>
<keyword evidence="1" id="KW-0812">Transmembrane</keyword>
<feature type="transmembrane region" description="Helical" evidence="1">
    <location>
        <begin position="223"/>
        <end position="241"/>
    </location>
</feature>
<dbReference type="PANTHER" id="PTHR16201">
    <property type="entry name" value="SEVEN TRANSMEMBRANE PROTEIN 1-RELATED"/>
    <property type="match status" value="1"/>
</dbReference>
<gene>
    <name evidence="2" type="ORF">DMC30DRAFT_151937</name>
</gene>
<reference evidence="2 3" key="1">
    <citation type="submission" date="2019-03" db="EMBL/GenBank/DDBJ databases">
        <title>Rhodosporidium diobovatum UCD-FST 08-225 genome sequencing, assembly, and annotation.</title>
        <authorList>
            <person name="Fakankun I.U."/>
            <person name="Fristensky B."/>
            <person name="Levin D.B."/>
        </authorList>
    </citation>
    <scope>NUCLEOTIDE SEQUENCE [LARGE SCALE GENOMIC DNA]</scope>
    <source>
        <strain evidence="2 3">UCD-FST 08-225</strain>
    </source>
</reference>
<comment type="caution">
    <text evidence="2">The sequence shown here is derived from an EMBL/GenBank/DDBJ whole genome shotgun (WGS) entry which is preliminary data.</text>
</comment>